<keyword evidence="6" id="KW-0472">Membrane</keyword>
<protein>
    <recommendedName>
        <fullName evidence="7">Exostosin GT47 domain-containing protein</fullName>
    </recommendedName>
</protein>
<proteinExistence type="inferred from homology"/>
<dbReference type="GO" id="GO:0000139">
    <property type="term" value="C:Golgi membrane"/>
    <property type="evidence" value="ECO:0007669"/>
    <property type="project" value="UniProtKB-SubCell"/>
</dbReference>
<evidence type="ECO:0000256" key="5">
    <source>
        <dbReference type="SAM" id="MobiDB-lite"/>
    </source>
</evidence>
<feature type="domain" description="Exostosin GT47" evidence="7">
    <location>
        <begin position="119"/>
        <end position="394"/>
    </location>
</feature>
<comment type="subcellular location">
    <subcellularLocation>
        <location evidence="1">Golgi apparatus membrane</location>
        <topology evidence="1">Single-pass type II membrane protein</topology>
    </subcellularLocation>
</comment>
<keyword evidence="9" id="KW-1185">Reference proteome</keyword>
<dbReference type="Proteomes" id="UP000822688">
    <property type="component" value="Chromosome 5"/>
</dbReference>
<keyword evidence="6" id="KW-1133">Transmembrane helix</keyword>
<comment type="similarity">
    <text evidence="2">Belongs to the glycosyltransferase 47 family.</text>
</comment>
<dbReference type="PANTHER" id="PTHR11062:SF43">
    <property type="entry name" value="EXOSTOSIN FAMILY PROTEIN"/>
    <property type="match status" value="1"/>
</dbReference>
<dbReference type="PANTHER" id="PTHR11062">
    <property type="entry name" value="EXOSTOSIN HEPARAN SULFATE GLYCOSYLTRANSFERASE -RELATED"/>
    <property type="match status" value="1"/>
</dbReference>
<sequence>MEASIAETPEEGRTRDEAERSRTLPSMALIGRSFQFSSSFNDRHLHKHCRWLWLSVALVVLGFYYFGVKSYQVLSGVNTDNFPIKQRGEEHVPRRKASRVLEQVYHSADVFRRDFKEMEEKFKVYVYPDGDPETYYQTPRKLTGKYSSEGYFFQNLRESRFVTNDSAAADLFFLPISCHKMRGKGISYENMADIVMAYVESLIIKYPYWNRTLGADHFFVTCHDVGVRATAKVANLVKNSIRVVCSPSYNGSFIPHKDVALPQVLQPFPLPAGGDDISQRTVLGFWAGHRNSKVRVNLADAWQHDPVLFITNNRISRAIGEYVYQKQFYRSKFCVCPAGSQVNSARIAESIHYGCVPVVMADFYDLPFNDVLNWRKFSLVLRERDYGILKKVLQGVTRKEYRILHAGVRQVRRHFEWHSPPVKYDAFHMVMYELWLRRFTIRY</sequence>
<feature type="region of interest" description="Disordered" evidence="5">
    <location>
        <begin position="1"/>
        <end position="21"/>
    </location>
</feature>
<feature type="transmembrane region" description="Helical" evidence="6">
    <location>
        <begin position="51"/>
        <end position="68"/>
    </location>
</feature>
<feature type="compositionally biased region" description="Basic and acidic residues" evidence="5">
    <location>
        <begin position="10"/>
        <end position="21"/>
    </location>
</feature>
<evidence type="ECO:0000313" key="8">
    <source>
        <dbReference type="EMBL" id="KAG0577831.1"/>
    </source>
</evidence>
<keyword evidence="4" id="KW-0333">Golgi apparatus</keyword>
<evidence type="ECO:0000259" key="7">
    <source>
        <dbReference type="Pfam" id="PF03016"/>
    </source>
</evidence>
<evidence type="ECO:0000256" key="6">
    <source>
        <dbReference type="SAM" id="Phobius"/>
    </source>
</evidence>
<reference evidence="8" key="1">
    <citation type="submission" date="2020-06" db="EMBL/GenBank/DDBJ databases">
        <title>WGS assembly of Ceratodon purpureus strain R40.</title>
        <authorList>
            <person name="Carey S.B."/>
            <person name="Jenkins J."/>
            <person name="Shu S."/>
            <person name="Lovell J.T."/>
            <person name="Sreedasyam A."/>
            <person name="Maumus F."/>
            <person name="Tiley G.P."/>
            <person name="Fernandez-Pozo N."/>
            <person name="Barry K."/>
            <person name="Chen C."/>
            <person name="Wang M."/>
            <person name="Lipzen A."/>
            <person name="Daum C."/>
            <person name="Saski C.A."/>
            <person name="Payton A.C."/>
            <person name="Mcbreen J.C."/>
            <person name="Conrad R.E."/>
            <person name="Kollar L.M."/>
            <person name="Olsson S."/>
            <person name="Huttunen S."/>
            <person name="Landis J.B."/>
            <person name="Wickett N.J."/>
            <person name="Johnson M.G."/>
            <person name="Rensing S.A."/>
            <person name="Grimwood J."/>
            <person name="Schmutz J."/>
            <person name="Mcdaniel S.F."/>
        </authorList>
    </citation>
    <scope>NUCLEOTIDE SEQUENCE</scope>
    <source>
        <strain evidence="8">R40</strain>
    </source>
</reference>
<evidence type="ECO:0000313" key="9">
    <source>
        <dbReference type="Proteomes" id="UP000822688"/>
    </source>
</evidence>
<evidence type="ECO:0000256" key="1">
    <source>
        <dbReference type="ARBA" id="ARBA00004323"/>
    </source>
</evidence>
<accession>A0A8T0I545</accession>
<dbReference type="Pfam" id="PF03016">
    <property type="entry name" value="Exostosin_GT47"/>
    <property type="match status" value="1"/>
</dbReference>
<evidence type="ECO:0000256" key="2">
    <source>
        <dbReference type="ARBA" id="ARBA00010271"/>
    </source>
</evidence>
<evidence type="ECO:0000256" key="3">
    <source>
        <dbReference type="ARBA" id="ARBA00022968"/>
    </source>
</evidence>
<keyword evidence="6" id="KW-0812">Transmembrane</keyword>
<comment type="caution">
    <text evidence="8">The sequence shown here is derived from an EMBL/GenBank/DDBJ whole genome shotgun (WGS) entry which is preliminary data.</text>
</comment>
<name>A0A8T0I545_CERPU</name>
<organism evidence="8 9">
    <name type="scientific">Ceratodon purpureus</name>
    <name type="common">Fire moss</name>
    <name type="synonym">Dicranum purpureum</name>
    <dbReference type="NCBI Taxonomy" id="3225"/>
    <lineage>
        <taxon>Eukaryota</taxon>
        <taxon>Viridiplantae</taxon>
        <taxon>Streptophyta</taxon>
        <taxon>Embryophyta</taxon>
        <taxon>Bryophyta</taxon>
        <taxon>Bryophytina</taxon>
        <taxon>Bryopsida</taxon>
        <taxon>Dicranidae</taxon>
        <taxon>Pseudoditrichales</taxon>
        <taxon>Ditrichaceae</taxon>
        <taxon>Ceratodon</taxon>
    </lineage>
</organism>
<evidence type="ECO:0000256" key="4">
    <source>
        <dbReference type="ARBA" id="ARBA00023034"/>
    </source>
</evidence>
<keyword evidence="3" id="KW-0735">Signal-anchor</keyword>
<gene>
    <name evidence="8" type="ORF">KC19_5G185000</name>
</gene>
<dbReference type="GO" id="GO:0016757">
    <property type="term" value="F:glycosyltransferase activity"/>
    <property type="evidence" value="ECO:0007669"/>
    <property type="project" value="InterPro"/>
</dbReference>
<dbReference type="EMBL" id="CM026425">
    <property type="protein sequence ID" value="KAG0577831.1"/>
    <property type="molecule type" value="Genomic_DNA"/>
</dbReference>
<dbReference type="AlphaFoldDB" id="A0A8T0I545"/>
<dbReference type="InterPro" id="IPR040911">
    <property type="entry name" value="Exostosin_GT47"/>
</dbReference>
<dbReference type="InterPro" id="IPR004263">
    <property type="entry name" value="Exostosin"/>
</dbReference>